<sequence>MTIVTNMAAEQGQETVTRQDYFFKLPNEILSMICLHLSLRDMARCMRLCRRFKTILSSREFRKDYLKSKVSFVQVNKDGAQHKLTRFNLDKLLNKWYCYWDDSDEMPGANDPTRYIFRPFPKMWSNGIVTPANFEPFAQDCDYNSFNRALYLLLKLRRMCRKFQVRTMPICSEMNSVPDICLFPWSHDNLPTPRDVLEIFNAHEVLAEDIDDVHVAEELGYMTGFRPSYIETEVDFEFYTQSLNNTFSKIKKKNQYETQLFQWLHKLFQPSLMFSCGTHSIEPQLYFHLTVLSPGWVGGIFTIVRLNM</sequence>
<gene>
    <name evidence="1" type="ORF">PACLA_8A074700</name>
</gene>
<dbReference type="Gene3D" id="1.20.1280.50">
    <property type="match status" value="1"/>
</dbReference>
<dbReference type="SUPFAM" id="SSF81383">
    <property type="entry name" value="F-box domain"/>
    <property type="match status" value="1"/>
</dbReference>
<evidence type="ECO:0000313" key="1">
    <source>
        <dbReference type="EMBL" id="CAB3986022.1"/>
    </source>
</evidence>
<evidence type="ECO:0000313" key="2">
    <source>
        <dbReference type="Proteomes" id="UP001152795"/>
    </source>
</evidence>
<dbReference type="OrthoDB" id="101791at2759"/>
<dbReference type="Proteomes" id="UP001152795">
    <property type="component" value="Unassembled WGS sequence"/>
</dbReference>
<dbReference type="InterPro" id="IPR036047">
    <property type="entry name" value="F-box-like_dom_sf"/>
</dbReference>
<dbReference type="Pfam" id="PF12937">
    <property type="entry name" value="F-box-like"/>
    <property type="match status" value="1"/>
</dbReference>
<dbReference type="SMART" id="SM00256">
    <property type="entry name" value="FBOX"/>
    <property type="match status" value="1"/>
</dbReference>
<dbReference type="PROSITE" id="PS50181">
    <property type="entry name" value="FBOX"/>
    <property type="match status" value="1"/>
</dbReference>
<dbReference type="AlphaFoldDB" id="A0A6S7GA71"/>
<reference evidence="1" key="1">
    <citation type="submission" date="2020-04" db="EMBL/GenBank/DDBJ databases">
        <authorList>
            <person name="Alioto T."/>
            <person name="Alioto T."/>
            <person name="Gomez Garrido J."/>
        </authorList>
    </citation>
    <scope>NUCLEOTIDE SEQUENCE</scope>
    <source>
        <strain evidence="1">A484AB</strain>
    </source>
</reference>
<keyword evidence="2" id="KW-1185">Reference proteome</keyword>
<organism evidence="1 2">
    <name type="scientific">Paramuricea clavata</name>
    <name type="common">Red gorgonian</name>
    <name type="synonym">Violescent sea-whip</name>
    <dbReference type="NCBI Taxonomy" id="317549"/>
    <lineage>
        <taxon>Eukaryota</taxon>
        <taxon>Metazoa</taxon>
        <taxon>Cnidaria</taxon>
        <taxon>Anthozoa</taxon>
        <taxon>Octocorallia</taxon>
        <taxon>Malacalcyonacea</taxon>
        <taxon>Plexauridae</taxon>
        <taxon>Paramuricea</taxon>
    </lineage>
</organism>
<dbReference type="EMBL" id="CACRXK020000954">
    <property type="protein sequence ID" value="CAB3986022.1"/>
    <property type="molecule type" value="Genomic_DNA"/>
</dbReference>
<protein>
    <submittedName>
        <fullName evidence="1">Poly [ADP-ribose] polymerase 3</fullName>
    </submittedName>
</protein>
<name>A0A6S7GA71_PARCT</name>
<accession>A0A6S7GA71</accession>
<dbReference type="InterPro" id="IPR001810">
    <property type="entry name" value="F-box_dom"/>
</dbReference>
<comment type="caution">
    <text evidence="1">The sequence shown here is derived from an EMBL/GenBank/DDBJ whole genome shotgun (WGS) entry which is preliminary data.</text>
</comment>
<proteinExistence type="predicted"/>
<dbReference type="CDD" id="cd09917">
    <property type="entry name" value="F-box_SF"/>
    <property type="match status" value="1"/>
</dbReference>